<keyword evidence="1 2" id="KW-0808">Transferase</keyword>
<proteinExistence type="predicted"/>
<dbReference type="HOGENOM" id="CLU_041459_0_0_1"/>
<dbReference type="Pfam" id="PF02458">
    <property type="entry name" value="Transferase"/>
    <property type="match status" value="1"/>
</dbReference>
<reference evidence="2 3" key="1">
    <citation type="journal article" date="2012" name="BMC Genomics">
        <title>Tools to kill: Genome of one of the most destructive plant pathogenic fungi Macrophomina phaseolina.</title>
        <authorList>
            <person name="Islam M.S."/>
            <person name="Haque M.S."/>
            <person name="Islam M.M."/>
            <person name="Emdad E.M."/>
            <person name="Halim A."/>
            <person name="Hossen Q.M.M."/>
            <person name="Hossain M.Z."/>
            <person name="Ahmed B."/>
            <person name="Rahim S."/>
            <person name="Rahman M.S."/>
            <person name="Alam M.M."/>
            <person name="Hou S."/>
            <person name="Wan X."/>
            <person name="Saito J.A."/>
            <person name="Alam M."/>
        </authorList>
    </citation>
    <scope>NUCLEOTIDE SEQUENCE [LARGE SCALE GENOMIC DNA]</scope>
    <source>
        <strain evidence="2 3">MS6</strain>
    </source>
</reference>
<dbReference type="InParanoid" id="K2S184"/>
<name>K2S184_MACPH</name>
<dbReference type="InterPro" id="IPR051283">
    <property type="entry name" value="Sec_Metabolite_Acyltrans"/>
</dbReference>
<dbReference type="Gene3D" id="3.30.559.10">
    <property type="entry name" value="Chloramphenicol acetyltransferase-like domain"/>
    <property type="match status" value="2"/>
</dbReference>
<dbReference type="PANTHER" id="PTHR31896:SF64">
    <property type="entry name" value="TRICHOTHECENE 3-O-ACETYLTRANSFERASE"/>
    <property type="match status" value="1"/>
</dbReference>
<organism evidence="2 3">
    <name type="scientific">Macrophomina phaseolina (strain MS6)</name>
    <name type="common">Charcoal rot fungus</name>
    <dbReference type="NCBI Taxonomy" id="1126212"/>
    <lineage>
        <taxon>Eukaryota</taxon>
        <taxon>Fungi</taxon>
        <taxon>Dikarya</taxon>
        <taxon>Ascomycota</taxon>
        <taxon>Pezizomycotina</taxon>
        <taxon>Dothideomycetes</taxon>
        <taxon>Dothideomycetes incertae sedis</taxon>
        <taxon>Botryosphaeriales</taxon>
        <taxon>Botryosphaeriaceae</taxon>
        <taxon>Macrophomina</taxon>
    </lineage>
</organism>
<dbReference type="eggNOG" id="ENOG502RS2N">
    <property type="taxonomic scope" value="Eukaryota"/>
</dbReference>
<protein>
    <submittedName>
        <fullName evidence="2">Transferase</fullName>
    </submittedName>
</protein>
<evidence type="ECO:0000256" key="1">
    <source>
        <dbReference type="ARBA" id="ARBA00022679"/>
    </source>
</evidence>
<accession>K2S184</accession>
<dbReference type="OrthoDB" id="1862401at2759"/>
<dbReference type="InterPro" id="IPR023213">
    <property type="entry name" value="CAT-like_dom_sf"/>
</dbReference>
<dbReference type="STRING" id="1126212.K2S184"/>
<gene>
    <name evidence="2" type="ORF">MPH_06523</name>
</gene>
<dbReference type="EMBL" id="AHHD01000282">
    <property type="protein sequence ID" value="EKG16269.1"/>
    <property type="molecule type" value="Genomic_DNA"/>
</dbReference>
<sequence>MPASLLDSALLAPPRGAEAPPGRHLLAAQANFIPGGCLLYVSTSHAFVDAFGFAAILDEWAMLCRGIAPPDCDSTSAQLPVALRPPVQPGEYHVLKHRKNLWRALGLDWRPKDRNSLSIAAQLQQAPVRTCTFSFSPAALALLKASASPRAGSGKWISTNDALMALMWRCIVRARSGGRHLFENPDESTLMAAMNVRSKLSPPIPPNHLGNVVLYGLTDMSIDALIAPETPLSTIASAVRESMQRYSDPAFLEDAVKLAASIPDISSLALAFPTWMAENVVPSSLASLPIYDMDFDAGSDHGRPDYFRFPAKQFEGICFVLPRHRNGVVEARLSLEAEHMDRLMADTEFLLYARFVSE</sequence>
<dbReference type="PANTHER" id="PTHR31896">
    <property type="entry name" value="FAMILY REGULATORY PROTEIN, PUTATIVE (AFU_ORTHOLOGUE AFUA_3G14730)-RELATED"/>
    <property type="match status" value="1"/>
</dbReference>
<evidence type="ECO:0000313" key="2">
    <source>
        <dbReference type="EMBL" id="EKG16269.1"/>
    </source>
</evidence>
<dbReference type="AlphaFoldDB" id="K2S184"/>
<evidence type="ECO:0000313" key="3">
    <source>
        <dbReference type="Proteomes" id="UP000007129"/>
    </source>
</evidence>
<dbReference type="GO" id="GO:0016740">
    <property type="term" value="F:transferase activity"/>
    <property type="evidence" value="ECO:0007669"/>
    <property type="project" value="UniProtKB-KW"/>
</dbReference>
<dbReference type="VEuPathDB" id="FungiDB:MPH_06523"/>
<dbReference type="Proteomes" id="UP000007129">
    <property type="component" value="Unassembled WGS sequence"/>
</dbReference>
<comment type="caution">
    <text evidence="2">The sequence shown here is derived from an EMBL/GenBank/DDBJ whole genome shotgun (WGS) entry which is preliminary data.</text>
</comment>